<evidence type="ECO:0008006" key="4">
    <source>
        <dbReference type="Google" id="ProtNLM"/>
    </source>
</evidence>
<dbReference type="Gene3D" id="2.130.10.30">
    <property type="entry name" value="Regulator of chromosome condensation 1/beta-lactamase-inhibitor protein II"/>
    <property type="match status" value="2"/>
</dbReference>
<feature type="repeat" description="RCC1" evidence="1">
    <location>
        <begin position="212"/>
        <end position="286"/>
    </location>
</feature>
<organism evidence="2 3">
    <name type="scientific">Plasmodiophora brassicae</name>
    <name type="common">Clubroot disease agent</name>
    <dbReference type="NCBI Taxonomy" id="37360"/>
    <lineage>
        <taxon>Eukaryota</taxon>
        <taxon>Sar</taxon>
        <taxon>Rhizaria</taxon>
        <taxon>Endomyxa</taxon>
        <taxon>Phytomyxea</taxon>
        <taxon>Plasmodiophorida</taxon>
        <taxon>Plasmodiophoridae</taxon>
        <taxon>Plasmodiophora</taxon>
    </lineage>
</organism>
<evidence type="ECO:0000256" key="1">
    <source>
        <dbReference type="PROSITE-ProRule" id="PRU00235"/>
    </source>
</evidence>
<dbReference type="GO" id="GO:0005737">
    <property type="term" value="C:cytoplasm"/>
    <property type="evidence" value="ECO:0007669"/>
    <property type="project" value="TreeGrafter"/>
</dbReference>
<dbReference type="InterPro" id="IPR051553">
    <property type="entry name" value="Ran_GTPase-activating"/>
</dbReference>
<dbReference type="PANTHER" id="PTHR45982:SF1">
    <property type="entry name" value="REGULATOR OF CHROMOSOME CONDENSATION"/>
    <property type="match status" value="1"/>
</dbReference>
<feature type="repeat" description="RCC1" evidence="1">
    <location>
        <begin position="162"/>
        <end position="210"/>
    </location>
</feature>
<sequence length="834" mass="88510">MVEFAVSAPAITCDIDVFGRLGDTAAEYQRIGLSDLSGRLRAAGISSAAVRKIACGHGNVVLVMADKSSSLYFLELDTRYEGIRDDLQSIGVEELAFGKTHLLAVGADRRVRSAGCNANAQLGLGSAPDDKGNHALAVVSKVHDVMAVACGDRHSVALTRRGDVYTWGSSEHGQCAGLRLIHLSPFVVVGLPPIASIACGDDFTVALAAGSGSVWTFGGNQCGQLGHGRRSTCERRPRLNACGQLGLPGRGSRVRAPTRLDLTMPDGCRAIEVLCGPNFSCVLDTAGNVTTFGSDSPRGRLGRPGEKTDDPGRISVAAASGRPVCRIAQCASALICATATSISHIDVSSLCASGGTLITLFGNGMASINGLVWVRFRYLPYLDLTVEVDCSIYEGEPGPFCVRVVSPCLTKLVPGELFPLKNLEISTSMDGTFYSAPLPVAVFRAIESLNAGERQCGPVSGGSPVTLSVDVDDLPYPDLRVQLIPDHQLGRSPSVKPPDVPAVYDRTKKQITFKTPPTDDAGACHFAIALDGKTFVEYAEPKFVYYDAQLSSIDPASVPFGGGPLCVKMTGLDHPLLLDIQPVPRVRVTALSTGAVHESSGSADRLSLECIMRFDLPQLPFQGRNERVKIDVSYNGNEFMPCGQVEYEPPRAERLVPESGPKARDNSVVVAGFGFYEQQSLDVFLSPEQTVHSTFVDRSTIRFTLPVGIVLPSIQVALDASMRNALTYTLYDEPTSFKLEPSAGAAAGGYPVKLTAKNVFDTRASAVRVTGSSGGPAQVVPCQMTSEPNPKTGLAVVTFTMPSMLADPPSKTCTVELSLNGVDFTMVDVPFTLK</sequence>
<dbReference type="InterPro" id="IPR000408">
    <property type="entry name" value="Reg_chr_condens"/>
</dbReference>
<dbReference type="GO" id="GO:0005085">
    <property type="term" value="F:guanyl-nucleotide exchange factor activity"/>
    <property type="evidence" value="ECO:0007669"/>
    <property type="project" value="TreeGrafter"/>
</dbReference>
<dbReference type="InterPro" id="IPR009091">
    <property type="entry name" value="RCC1/BLIP-II"/>
</dbReference>
<dbReference type="OrthoDB" id="10256179at2759"/>
<gene>
    <name evidence="2" type="ORF">PBRA_009160</name>
</gene>
<evidence type="ECO:0000313" key="3">
    <source>
        <dbReference type="Proteomes" id="UP000039324"/>
    </source>
</evidence>
<keyword evidence="3" id="KW-1185">Reference proteome</keyword>
<feature type="repeat" description="RCC1" evidence="1">
    <location>
        <begin position="109"/>
        <end position="161"/>
    </location>
</feature>
<protein>
    <recommendedName>
        <fullName evidence="4">IPT/TIG domain-containing protein</fullName>
    </recommendedName>
</protein>
<accession>A0A0G4J5J5</accession>
<dbReference type="STRING" id="37360.A0A0G4J5J5"/>
<dbReference type="SUPFAM" id="SSF50985">
    <property type="entry name" value="RCC1/BLIP-II"/>
    <property type="match status" value="1"/>
</dbReference>
<dbReference type="EMBL" id="CDSF01000132">
    <property type="protein sequence ID" value="CEP02576.1"/>
    <property type="molecule type" value="Genomic_DNA"/>
</dbReference>
<dbReference type="AlphaFoldDB" id="A0A0G4J5J5"/>
<reference evidence="2 3" key="1">
    <citation type="submission" date="2015-02" db="EMBL/GenBank/DDBJ databases">
        <authorList>
            <person name="Chooi Y.-H."/>
        </authorList>
    </citation>
    <scope>NUCLEOTIDE SEQUENCE [LARGE SCALE GENOMIC DNA]</scope>
    <source>
        <strain evidence="2">E3</strain>
    </source>
</reference>
<dbReference type="PROSITE" id="PS00626">
    <property type="entry name" value="RCC1_2"/>
    <property type="match status" value="1"/>
</dbReference>
<dbReference type="Proteomes" id="UP000039324">
    <property type="component" value="Unassembled WGS sequence"/>
</dbReference>
<dbReference type="PANTHER" id="PTHR45982">
    <property type="entry name" value="REGULATOR OF CHROMOSOME CONDENSATION"/>
    <property type="match status" value="1"/>
</dbReference>
<evidence type="ECO:0000313" key="2">
    <source>
        <dbReference type="EMBL" id="CEP02576.1"/>
    </source>
</evidence>
<dbReference type="PROSITE" id="PS50012">
    <property type="entry name" value="RCC1_3"/>
    <property type="match status" value="3"/>
</dbReference>
<name>A0A0G4J5J5_PLABS</name>
<proteinExistence type="predicted"/>
<dbReference type="Pfam" id="PF13540">
    <property type="entry name" value="RCC1_2"/>
    <property type="match status" value="2"/>
</dbReference>